<reference evidence="9 10" key="1">
    <citation type="submission" date="2017-11" db="EMBL/GenBank/DDBJ databases">
        <title>Draft genome sequence of Mitsuaria sp. HWN-4.</title>
        <authorList>
            <person name="Gundlapally S.R."/>
        </authorList>
    </citation>
    <scope>NUCLEOTIDE SEQUENCE [LARGE SCALE GENOMIC DNA]</scope>
    <source>
        <strain evidence="9 10">HWN-4</strain>
    </source>
</reference>
<dbReference type="InterPro" id="IPR011006">
    <property type="entry name" value="CheY-like_superfamily"/>
</dbReference>
<keyword evidence="10" id="KW-1185">Reference proteome</keyword>
<sequence>MAVERIAPGAELGRRVGAGQEHQRDRRGVRRLGEGACHVAAVHARHLQVTDDQVGPLAPHGRQRLLRLMQHRHVVAAAQHDAQAVGDGLVVVDQQQLAARGHGAGREEAHGRSVAAKCVGIAESAVVALRAARRRCYPARAASAFIRRFVRCFVRPPVHALLPSVVARLLPWVLLLLGALTALPARADAGFCADWVAQDLPVAALPPAGTALTPLGCDVAAIRATLPDRDRGSWVQLRFSSAMPQAPVLMVETPLAPRVTLVLPDGRRLVRSKLKVPADGEASSLALSFPLPATLKAGEVLWLHVEDRLPTPLTLRLLDGPTWEARDRNKLVRMSVLSALLGAFALVALGYWVVLRQRMFGFYTLHVVTLLLFIGASVGFLYAWPGAGVLAPFGHRTQWALGAWSVGCVVAFARDFLGLRAALPRVARGFDLTAGVLLAGGLLVLPLDWDWFGMALSVVSLSVSVLLLPVAAAVARRGSRYAWYFLVGWGPLAAAGLMRALQGLGVSVPPDVPHLYAVGVVCEAVVLTLGLADQVLSIRRERDHALLAAAQARQLELQNEMLKENVKLREQVDRMSRHDLKTPLISIVSTPRLLHELGPLSPEQQLLLRRVERAGYRALNMVNLSLDLMKMEQGCYDWQPGPVDLAAVLQRVRADLTSLEAAHGVRVSVQRHGGLWPVARAEETLCYSILANLLKNAVEAAPSGSEVRVWFDTVETGWVGLHIHNEGAVPIEVRERFFDKYVSHGKRDGSGFGTYSARLMARMQQGEVLLRTSEREGTTLILRLKAASAEETEFLETGPASLAMPLAPLPEPEGALPQVSVLLVDDDEYNLLALRRCFPFPGAEVVTATQGREALQALSERAFDAVFLDLEMPGMSGFEVVQALRRHEQLSGEPPCFVVALSAHDGAAMREQALAQGFDRYATKPVSPEEVRQLLRVAARGMGREAV</sequence>
<dbReference type="SMART" id="SM00388">
    <property type="entry name" value="HisKA"/>
    <property type="match status" value="1"/>
</dbReference>
<evidence type="ECO:0000259" key="7">
    <source>
        <dbReference type="PROSITE" id="PS50109"/>
    </source>
</evidence>
<dbReference type="Pfam" id="PF07695">
    <property type="entry name" value="7TMR-DISM_7TM"/>
    <property type="match status" value="1"/>
</dbReference>
<dbReference type="PANTHER" id="PTHR43547:SF2">
    <property type="entry name" value="HYBRID SIGNAL TRANSDUCTION HISTIDINE KINASE C"/>
    <property type="match status" value="1"/>
</dbReference>
<feature type="transmembrane region" description="Helical" evidence="6">
    <location>
        <begin position="481"/>
        <end position="501"/>
    </location>
</feature>
<feature type="modified residue" description="4-aspartylphosphate" evidence="4">
    <location>
        <position position="869"/>
    </location>
</feature>
<evidence type="ECO:0000313" key="10">
    <source>
        <dbReference type="Proteomes" id="UP000231501"/>
    </source>
</evidence>
<dbReference type="GO" id="GO:0000155">
    <property type="term" value="F:phosphorelay sensor kinase activity"/>
    <property type="evidence" value="ECO:0007669"/>
    <property type="project" value="InterPro"/>
</dbReference>
<dbReference type="InterPro" id="IPR005467">
    <property type="entry name" value="His_kinase_dom"/>
</dbReference>
<comment type="caution">
    <text evidence="9">The sequence shown here is derived from an EMBL/GenBank/DDBJ whole genome shotgun (WGS) entry which is preliminary data.</text>
</comment>
<name>A0A2G9CAW3_9BURK</name>
<evidence type="ECO:0000256" key="5">
    <source>
        <dbReference type="SAM" id="Coils"/>
    </source>
</evidence>
<accession>A0A2G9CAW3</accession>
<dbReference type="InterPro" id="IPR036097">
    <property type="entry name" value="HisK_dim/P_sf"/>
</dbReference>
<evidence type="ECO:0000256" key="6">
    <source>
        <dbReference type="SAM" id="Phobius"/>
    </source>
</evidence>
<dbReference type="InterPro" id="IPR003594">
    <property type="entry name" value="HATPase_dom"/>
</dbReference>
<dbReference type="InterPro" id="IPR001789">
    <property type="entry name" value="Sig_transdc_resp-reg_receiver"/>
</dbReference>
<comment type="catalytic activity">
    <reaction evidence="1">
        <text>ATP + protein L-histidine = ADP + protein N-phospho-L-histidine.</text>
        <dbReference type="EC" id="2.7.13.3"/>
    </reaction>
</comment>
<evidence type="ECO:0000256" key="4">
    <source>
        <dbReference type="PROSITE-ProRule" id="PRU00169"/>
    </source>
</evidence>
<dbReference type="Gene3D" id="3.30.565.10">
    <property type="entry name" value="Histidine kinase-like ATPase, C-terminal domain"/>
    <property type="match status" value="1"/>
</dbReference>
<organism evidence="9 10">
    <name type="scientific">Roseateles chitinivorans</name>
    <dbReference type="NCBI Taxonomy" id="2917965"/>
    <lineage>
        <taxon>Bacteria</taxon>
        <taxon>Pseudomonadati</taxon>
        <taxon>Pseudomonadota</taxon>
        <taxon>Betaproteobacteria</taxon>
        <taxon>Burkholderiales</taxon>
        <taxon>Sphaerotilaceae</taxon>
        <taxon>Roseateles</taxon>
    </lineage>
</organism>
<dbReference type="PROSITE" id="PS50110">
    <property type="entry name" value="RESPONSE_REGULATORY"/>
    <property type="match status" value="1"/>
</dbReference>
<dbReference type="SUPFAM" id="SSF52172">
    <property type="entry name" value="CheY-like"/>
    <property type="match status" value="1"/>
</dbReference>
<feature type="transmembrane region" description="Helical" evidence="6">
    <location>
        <begin position="429"/>
        <end position="445"/>
    </location>
</feature>
<dbReference type="CDD" id="cd00082">
    <property type="entry name" value="HisKA"/>
    <property type="match status" value="1"/>
</dbReference>
<feature type="transmembrane region" description="Helical" evidence="6">
    <location>
        <begin position="336"/>
        <end position="355"/>
    </location>
</feature>
<keyword evidence="5" id="KW-0175">Coiled coil</keyword>
<dbReference type="Pfam" id="PF00512">
    <property type="entry name" value="HisKA"/>
    <property type="match status" value="1"/>
</dbReference>
<dbReference type="Pfam" id="PF00072">
    <property type="entry name" value="Response_reg"/>
    <property type="match status" value="1"/>
</dbReference>
<dbReference type="SUPFAM" id="SSF47384">
    <property type="entry name" value="Homodimeric domain of signal transducing histidine kinase"/>
    <property type="match status" value="1"/>
</dbReference>
<dbReference type="Gene3D" id="1.10.287.130">
    <property type="match status" value="1"/>
</dbReference>
<dbReference type="Gene3D" id="3.40.50.2300">
    <property type="match status" value="1"/>
</dbReference>
<keyword evidence="6" id="KW-0472">Membrane</keyword>
<dbReference type="SMART" id="SM00448">
    <property type="entry name" value="REC"/>
    <property type="match status" value="1"/>
</dbReference>
<dbReference type="Proteomes" id="UP000231501">
    <property type="component" value="Unassembled WGS sequence"/>
</dbReference>
<dbReference type="CDD" id="cd17546">
    <property type="entry name" value="REC_hyHK_CKI1_RcsC-like"/>
    <property type="match status" value="1"/>
</dbReference>
<keyword evidence="3 4" id="KW-0597">Phosphoprotein</keyword>
<evidence type="ECO:0000256" key="1">
    <source>
        <dbReference type="ARBA" id="ARBA00000085"/>
    </source>
</evidence>
<proteinExistence type="predicted"/>
<dbReference type="InterPro" id="IPR003661">
    <property type="entry name" value="HisK_dim/P_dom"/>
</dbReference>
<feature type="domain" description="Histidine kinase" evidence="7">
    <location>
        <begin position="575"/>
        <end position="788"/>
    </location>
</feature>
<feature type="transmembrane region" description="Helical" evidence="6">
    <location>
        <begin position="362"/>
        <end position="384"/>
    </location>
</feature>
<keyword evidence="6" id="KW-1133">Transmembrane helix</keyword>
<dbReference type="PANTHER" id="PTHR43547">
    <property type="entry name" value="TWO-COMPONENT HISTIDINE KINASE"/>
    <property type="match status" value="1"/>
</dbReference>
<dbReference type="InterPro" id="IPR011623">
    <property type="entry name" value="7TMR_DISM_rcpt_extracell_dom1"/>
</dbReference>
<dbReference type="EC" id="2.7.13.3" evidence="2"/>
<dbReference type="InterPro" id="IPR036890">
    <property type="entry name" value="HATPase_C_sf"/>
</dbReference>
<evidence type="ECO:0000256" key="3">
    <source>
        <dbReference type="ARBA" id="ARBA00022553"/>
    </source>
</evidence>
<dbReference type="Pfam" id="PF02518">
    <property type="entry name" value="HATPase_c"/>
    <property type="match status" value="1"/>
</dbReference>
<dbReference type="EMBL" id="PEOG01000019">
    <property type="protein sequence ID" value="PIM53570.1"/>
    <property type="molecule type" value="Genomic_DNA"/>
</dbReference>
<keyword evidence="6" id="KW-0812">Transmembrane</keyword>
<evidence type="ECO:0000313" key="9">
    <source>
        <dbReference type="EMBL" id="PIM53570.1"/>
    </source>
</evidence>
<evidence type="ECO:0000259" key="8">
    <source>
        <dbReference type="PROSITE" id="PS50110"/>
    </source>
</evidence>
<protein>
    <recommendedName>
        <fullName evidence="2">histidine kinase</fullName>
        <ecNumber evidence="2">2.7.13.3</ecNumber>
    </recommendedName>
</protein>
<dbReference type="SUPFAM" id="SSF55874">
    <property type="entry name" value="ATPase domain of HSP90 chaperone/DNA topoisomerase II/histidine kinase"/>
    <property type="match status" value="1"/>
</dbReference>
<dbReference type="PROSITE" id="PS50109">
    <property type="entry name" value="HIS_KIN"/>
    <property type="match status" value="1"/>
</dbReference>
<dbReference type="SMART" id="SM00387">
    <property type="entry name" value="HATPase_c"/>
    <property type="match status" value="1"/>
</dbReference>
<feature type="transmembrane region" description="Helical" evidence="6">
    <location>
        <begin position="399"/>
        <end position="417"/>
    </location>
</feature>
<feature type="domain" description="Response regulatory" evidence="8">
    <location>
        <begin position="820"/>
        <end position="939"/>
    </location>
</feature>
<feature type="transmembrane region" description="Helical" evidence="6">
    <location>
        <begin position="451"/>
        <end position="474"/>
    </location>
</feature>
<gene>
    <name evidence="9" type="ORF">CS062_08830</name>
</gene>
<evidence type="ECO:0000256" key="2">
    <source>
        <dbReference type="ARBA" id="ARBA00012438"/>
    </source>
</evidence>
<feature type="coiled-coil region" evidence="5">
    <location>
        <begin position="545"/>
        <end position="572"/>
    </location>
</feature>
<dbReference type="AlphaFoldDB" id="A0A2G9CAW3"/>